<name>A0ABT4EA03_PAEAL</name>
<dbReference type="Gene3D" id="2.30.30.290">
    <property type="entry name" value="YopX-like domains"/>
    <property type="match status" value="1"/>
</dbReference>
<keyword evidence="2" id="KW-1185">Reference proteome</keyword>
<dbReference type="Proteomes" id="UP001527090">
    <property type="component" value="Unassembled WGS sequence"/>
</dbReference>
<evidence type="ECO:0000313" key="2">
    <source>
        <dbReference type="Proteomes" id="UP001527090"/>
    </source>
</evidence>
<comment type="caution">
    <text evidence="1">The sequence shown here is derived from an EMBL/GenBank/DDBJ whole genome shotgun (WGS) entry which is preliminary data.</text>
</comment>
<dbReference type="EMBL" id="JAMDLY010000012">
    <property type="protein sequence ID" value="MCY9530561.1"/>
    <property type="molecule type" value="Genomic_DNA"/>
</dbReference>
<evidence type="ECO:0000313" key="1">
    <source>
        <dbReference type="EMBL" id="MCY9530561.1"/>
    </source>
</evidence>
<accession>A0ABT4EA03</accession>
<organism evidence="1 2">
    <name type="scientific">Paenibacillus alvei</name>
    <name type="common">Bacillus alvei</name>
    <dbReference type="NCBI Taxonomy" id="44250"/>
    <lineage>
        <taxon>Bacteria</taxon>
        <taxon>Bacillati</taxon>
        <taxon>Bacillota</taxon>
        <taxon>Bacilli</taxon>
        <taxon>Bacillales</taxon>
        <taxon>Paenibacillaceae</taxon>
        <taxon>Paenibacillus</taxon>
    </lineage>
</organism>
<gene>
    <name evidence="1" type="ORF">M5X04_14660</name>
</gene>
<dbReference type="RefSeq" id="WP_268632315.1">
    <property type="nucleotide sequence ID" value="NZ_JAMDLY010000012.1"/>
</dbReference>
<protein>
    <recommendedName>
        <fullName evidence="3">YopX protein domain-containing protein</fullName>
    </recommendedName>
</protein>
<proteinExistence type="predicted"/>
<dbReference type="SUPFAM" id="SSF159006">
    <property type="entry name" value="YopX-like"/>
    <property type="match status" value="1"/>
</dbReference>
<dbReference type="InterPro" id="IPR023385">
    <property type="entry name" value="YopX-like_C"/>
</dbReference>
<reference evidence="1 2" key="1">
    <citation type="submission" date="2022-05" db="EMBL/GenBank/DDBJ databases">
        <title>Genome Sequencing of Bee-Associated Microbes.</title>
        <authorList>
            <person name="Dunlap C."/>
        </authorList>
    </citation>
    <scope>NUCLEOTIDE SEQUENCE [LARGE SCALE GENOMIC DNA]</scope>
    <source>
        <strain evidence="1 2">NRRL NRS-750</strain>
    </source>
</reference>
<sequence>MSRPIIKFRGQPIEDYGDIKWFYGSAILDYEEKLAYIDAPGQGLVPVTWDTVGQIFDFGDREGGELYPGDIVKTIHTKLVDDGIDTDPFCMGQVEEYEKIGLLEYHCGYSFGPRLRWKKGHMMIPNTSTLWRLKAVKLGNKWDNPDLLKGDSKDA</sequence>
<evidence type="ECO:0008006" key="3">
    <source>
        <dbReference type="Google" id="ProtNLM"/>
    </source>
</evidence>